<dbReference type="PANTHER" id="PTHR46577:SF2">
    <property type="entry name" value="TRANSCRIPTIONAL REGULATORY PROTEIN"/>
    <property type="match status" value="1"/>
</dbReference>
<dbReference type="SUPFAM" id="SSF53383">
    <property type="entry name" value="PLP-dependent transferases"/>
    <property type="match status" value="1"/>
</dbReference>
<dbReference type="GO" id="GO:0030170">
    <property type="term" value="F:pyridoxal phosphate binding"/>
    <property type="evidence" value="ECO:0007669"/>
    <property type="project" value="InterPro"/>
</dbReference>
<evidence type="ECO:0000313" key="8">
    <source>
        <dbReference type="Proteomes" id="UP000451565"/>
    </source>
</evidence>
<dbReference type="InterPro" id="IPR015421">
    <property type="entry name" value="PyrdxlP-dep_Trfase_major"/>
</dbReference>
<dbReference type="InterPro" id="IPR015424">
    <property type="entry name" value="PyrdxlP-dep_Trfase"/>
</dbReference>
<keyword evidence="7" id="KW-0808">Transferase</keyword>
<protein>
    <submittedName>
        <fullName evidence="7">Aminotransferase class I/II-fold pyridoxal phosphate-dependent enzyme</fullName>
    </submittedName>
</protein>
<dbReference type="CDD" id="cd00609">
    <property type="entry name" value="AAT_like"/>
    <property type="match status" value="1"/>
</dbReference>
<dbReference type="InterPro" id="IPR036390">
    <property type="entry name" value="WH_DNA-bd_sf"/>
</dbReference>
<dbReference type="GO" id="GO:0003700">
    <property type="term" value="F:DNA-binding transcription factor activity"/>
    <property type="evidence" value="ECO:0007669"/>
    <property type="project" value="InterPro"/>
</dbReference>
<dbReference type="PROSITE" id="PS50949">
    <property type="entry name" value="HTH_GNTR"/>
    <property type="match status" value="1"/>
</dbReference>
<evidence type="ECO:0000256" key="1">
    <source>
        <dbReference type="ARBA" id="ARBA00005384"/>
    </source>
</evidence>
<dbReference type="InterPro" id="IPR000524">
    <property type="entry name" value="Tscrpt_reg_HTH_GntR"/>
</dbReference>
<dbReference type="SMART" id="SM00345">
    <property type="entry name" value="HTH_GNTR"/>
    <property type="match status" value="1"/>
</dbReference>
<dbReference type="RefSeq" id="WP_153234703.1">
    <property type="nucleotide sequence ID" value="NZ_WINI01000004.1"/>
</dbReference>
<sequence>MDSSLQTPHQPLYRRLAAHYLDAINASTLRAGDRMPSVRELVRQHAVSLSTALQTCRFLENEGWLEARPRSGYFVKAAKRLAVPAITEPDMRKPHDAAQFVGIHEKVSEIISKGQRKIRINLGRAAGAPELYPGKQLNALASRMLRQRPNLFSKQTSPTGNKTFKTVLAKRALSSGMTLNPDDILVTYGCIEALNLALRAVAQPGDVIAVESPTFYGLLQVMESLGMRALEIPTSAQTGISLEALELAMRTTDNIKAVVVVPHLQNPMGSIMPDAHKRRLVALCENHDIALIEDDSYSALVHDGLPLASLKSYDTTDNVIHCASLHKALAPGLRLGWMTAGRWQARVNMLKYAQTRYNDEWSQSVAAEFMASPAYDRHLRQIRTALRTQRDLTADAIATYFPPETRCSLPNGGVSVWVELPTGSSSKKIFEEALKHGILTSPGLLFSNSHRYDHFMRLNCGMPFTDEVTQAYAQLGRIVRDVAG</sequence>
<proteinExistence type="inferred from homology"/>
<keyword evidence="7" id="KW-0032">Aminotransferase</keyword>
<keyword evidence="8" id="KW-1185">Reference proteome</keyword>
<dbReference type="Proteomes" id="UP000451565">
    <property type="component" value="Unassembled WGS sequence"/>
</dbReference>
<evidence type="ECO:0000256" key="2">
    <source>
        <dbReference type="ARBA" id="ARBA00022898"/>
    </source>
</evidence>
<accession>A0A843YMK4</accession>
<dbReference type="EMBL" id="WINI01000004">
    <property type="protein sequence ID" value="MQR01109.1"/>
    <property type="molecule type" value="Genomic_DNA"/>
</dbReference>
<dbReference type="Pfam" id="PF00392">
    <property type="entry name" value="GntR"/>
    <property type="match status" value="1"/>
</dbReference>
<comment type="similarity">
    <text evidence="1">In the C-terminal section; belongs to the class-I pyridoxal-phosphate-dependent aminotransferase family.</text>
</comment>
<dbReference type="AlphaFoldDB" id="A0A843YMK4"/>
<dbReference type="SUPFAM" id="SSF46785">
    <property type="entry name" value="Winged helix' DNA-binding domain"/>
    <property type="match status" value="1"/>
</dbReference>
<gene>
    <name evidence="7" type="ORF">GEV47_10490</name>
</gene>
<dbReference type="Pfam" id="PF00155">
    <property type="entry name" value="Aminotran_1_2"/>
    <property type="match status" value="1"/>
</dbReference>
<dbReference type="Gene3D" id="3.40.640.10">
    <property type="entry name" value="Type I PLP-dependent aspartate aminotransferase-like (Major domain)"/>
    <property type="match status" value="1"/>
</dbReference>
<dbReference type="GO" id="GO:0008483">
    <property type="term" value="F:transaminase activity"/>
    <property type="evidence" value="ECO:0007669"/>
    <property type="project" value="UniProtKB-KW"/>
</dbReference>
<keyword evidence="4" id="KW-0238">DNA-binding</keyword>
<evidence type="ECO:0000256" key="4">
    <source>
        <dbReference type="ARBA" id="ARBA00023125"/>
    </source>
</evidence>
<dbReference type="InterPro" id="IPR051446">
    <property type="entry name" value="HTH_trans_reg/aminotransferase"/>
</dbReference>
<dbReference type="InterPro" id="IPR036388">
    <property type="entry name" value="WH-like_DNA-bd_sf"/>
</dbReference>
<dbReference type="InterPro" id="IPR015422">
    <property type="entry name" value="PyrdxlP-dep_Trfase_small"/>
</dbReference>
<feature type="domain" description="HTH gntR-type" evidence="6">
    <location>
        <begin position="10"/>
        <end position="78"/>
    </location>
</feature>
<dbReference type="Gene3D" id="3.90.1150.10">
    <property type="entry name" value="Aspartate Aminotransferase, domain 1"/>
    <property type="match status" value="1"/>
</dbReference>
<evidence type="ECO:0000256" key="5">
    <source>
        <dbReference type="ARBA" id="ARBA00023163"/>
    </source>
</evidence>
<dbReference type="Gene3D" id="1.10.10.10">
    <property type="entry name" value="Winged helix-like DNA-binding domain superfamily/Winged helix DNA-binding domain"/>
    <property type="match status" value="1"/>
</dbReference>
<keyword evidence="2" id="KW-0663">Pyridoxal phosphate</keyword>
<organism evidence="7 8">
    <name type="scientific">Glaciimonas soli</name>
    <dbReference type="NCBI Taxonomy" id="2590999"/>
    <lineage>
        <taxon>Bacteria</taxon>
        <taxon>Pseudomonadati</taxon>
        <taxon>Pseudomonadota</taxon>
        <taxon>Betaproteobacteria</taxon>
        <taxon>Burkholderiales</taxon>
        <taxon>Oxalobacteraceae</taxon>
        <taxon>Glaciimonas</taxon>
    </lineage>
</organism>
<evidence type="ECO:0000256" key="3">
    <source>
        <dbReference type="ARBA" id="ARBA00023015"/>
    </source>
</evidence>
<name>A0A843YMK4_9BURK</name>
<keyword evidence="3" id="KW-0805">Transcription regulation</keyword>
<evidence type="ECO:0000313" key="7">
    <source>
        <dbReference type="EMBL" id="MQR01109.1"/>
    </source>
</evidence>
<dbReference type="PANTHER" id="PTHR46577">
    <property type="entry name" value="HTH-TYPE TRANSCRIPTIONAL REGULATORY PROTEIN GABR"/>
    <property type="match status" value="1"/>
</dbReference>
<comment type="caution">
    <text evidence="7">The sequence shown here is derived from an EMBL/GenBank/DDBJ whole genome shotgun (WGS) entry which is preliminary data.</text>
</comment>
<dbReference type="OrthoDB" id="9804020at2"/>
<dbReference type="CDD" id="cd07377">
    <property type="entry name" value="WHTH_GntR"/>
    <property type="match status" value="1"/>
</dbReference>
<dbReference type="InterPro" id="IPR004839">
    <property type="entry name" value="Aminotransferase_I/II_large"/>
</dbReference>
<keyword evidence="5" id="KW-0804">Transcription</keyword>
<reference evidence="7 8" key="1">
    <citation type="submission" date="2019-10" db="EMBL/GenBank/DDBJ databases">
        <title>Glaciimonas soli sp. nov., a psychrophilic bacterium isolated from the forest soil of a high elevation mountain in Taiwan.</title>
        <authorList>
            <person name="Wang L.-T."/>
            <person name="Shieh W.Y."/>
        </authorList>
    </citation>
    <scope>NUCLEOTIDE SEQUENCE [LARGE SCALE GENOMIC DNA]</scope>
    <source>
        <strain evidence="7 8">GS1</strain>
    </source>
</reference>
<dbReference type="GO" id="GO:0003677">
    <property type="term" value="F:DNA binding"/>
    <property type="evidence" value="ECO:0007669"/>
    <property type="project" value="UniProtKB-KW"/>
</dbReference>
<evidence type="ECO:0000259" key="6">
    <source>
        <dbReference type="PROSITE" id="PS50949"/>
    </source>
</evidence>